<comment type="caution">
    <text evidence="1">The sequence shown here is derived from an EMBL/GenBank/DDBJ whole genome shotgun (WGS) entry which is preliminary data.</text>
</comment>
<dbReference type="AlphaFoldDB" id="A0A953I6F4"/>
<dbReference type="EMBL" id="PIUK01000004">
    <property type="protein sequence ID" value="MBY6274814.1"/>
    <property type="molecule type" value="Genomic_DNA"/>
</dbReference>
<name>A0A953I6F4_SYMTR</name>
<sequence length="174" mass="19258">MKRERLWAGDGLAVHATDRADRLILEFEDETVCAAALRIQEILVGHGLATSFAARFTSRSFLIRKVQPLPVEVAAEAGPGEVRLAFRDGDRELSREEAEAALTPERLERIEDAALHAARTLRAHLSLRGVERLQLRMRFGLTEEGACLMQVMNPLECRLGSEDMKEVLALLGGA</sequence>
<dbReference type="SUPFAM" id="SSF56104">
    <property type="entry name" value="SAICAR synthase-like"/>
    <property type="match status" value="1"/>
</dbReference>
<dbReference type="Proteomes" id="UP000732377">
    <property type="component" value="Unassembled WGS sequence"/>
</dbReference>
<reference evidence="1" key="1">
    <citation type="submission" date="2017-11" db="EMBL/GenBank/DDBJ databases">
        <title>Three new genomes from thermophilic consortium.</title>
        <authorList>
            <person name="Quaggio R."/>
            <person name="Amgarten D."/>
            <person name="Setubal J.C."/>
        </authorList>
    </citation>
    <scope>NUCLEOTIDE SEQUENCE</scope>
    <source>
        <strain evidence="1">ZCTH01-B2</strain>
    </source>
</reference>
<evidence type="ECO:0000313" key="2">
    <source>
        <dbReference type="Proteomes" id="UP000732377"/>
    </source>
</evidence>
<dbReference type="Gene3D" id="3.30.470.20">
    <property type="entry name" value="ATP-grasp fold, B domain"/>
    <property type="match status" value="1"/>
</dbReference>
<evidence type="ECO:0000313" key="1">
    <source>
        <dbReference type="EMBL" id="MBY6274814.1"/>
    </source>
</evidence>
<organism evidence="1 2">
    <name type="scientific">Symbiobacterium thermophilum</name>
    <dbReference type="NCBI Taxonomy" id="2734"/>
    <lineage>
        <taxon>Bacteria</taxon>
        <taxon>Bacillati</taxon>
        <taxon>Bacillota</taxon>
        <taxon>Clostridia</taxon>
        <taxon>Eubacteriales</taxon>
        <taxon>Symbiobacteriaceae</taxon>
        <taxon>Symbiobacterium</taxon>
    </lineage>
</organism>
<gene>
    <name evidence="1" type="ORF">CWE10_01150</name>
</gene>
<accession>A0A953I6F4</accession>
<proteinExistence type="predicted"/>
<protein>
    <submittedName>
        <fullName evidence="1">Uncharacterized protein</fullName>
    </submittedName>
</protein>